<evidence type="ECO:0000256" key="5">
    <source>
        <dbReference type="SAM" id="MobiDB-lite"/>
    </source>
</evidence>
<keyword evidence="4" id="KW-0472">Membrane</keyword>
<dbReference type="Pfam" id="PF16746">
    <property type="entry name" value="BAR_3"/>
    <property type="match status" value="1"/>
</dbReference>
<dbReference type="InterPro" id="IPR027267">
    <property type="entry name" value="AH/BAR_dom_sf"/>
</dbReference>
<name>A0A162JWB0_CORDF</name>
<dbReference type="Gene3D" id="1.20.1270.60">
    <property type="entry name" value="Arfaptin homology (AH) domain/BAR domain"/>
    <property type="match status" value="1"/>
</dbReference>
<dbReference type="InterPro" id="IPR031968">
    <property type="entry name" value="VASt"/>
</dbReference>
<evidence type="ECO:0000259" key="6">
    <source>
        <dbReference type="PROSITE" id="PS50003"/>
    </source>
</evidence>
<dbReference type="Pfam" id="PF16016">
    <property type="entry name" value="VASt"/>
    <property type="match status" value="1"/>
</dbReference>
<feature type="domain" description="PH" evidence="6">
    <location>
        <begin position="299"/>
        <end position="398"/>
    </location>
</feature>
<evidence type="ECO:0000256" key="1">
    <source>
        <dbReference type="ARBA" id="ARBA00004370"/>
    </source>
</evidence>
<dbReference type="InterPro" id="IPR011993">
    <property type="entry name" value="PH-like_dom_sf"/>
</dbReference>
<accession>A0A162JWB0</accession>
<feature type="region of interest" description="Disordered" evidence="5">
    <location>
        <begin position="456"/>
        <end position="476"/>
    </location>
</feature>
<evidence type="ECO:0000313" key="9">
    <source>
        <dbReference type="Proteomes" id="UP000076881"/>
    </source>
</evidence>
<keyword evidence="2" id="KW-0812">Transmembrane</keyword>
<dbReference type="InterPro" id="IPR004148">
    <property type="entry name" value="BAR_dom"/>
</dbReference>
<dbReference type="GO" id="GO:0005737">
    <property type="term" value="C:cytoplasm"/>
    <property type="evidence" value="ECO:0007669"/>
    <property type="project" value="InterPro"/>
</dbReference>
<dbReference type="Proteomes" id="UP000076881">
    <property type="component" value="Unassembled WGS sequence"/>
</dbReference>
<dbReference type="PROSITE" id="PS51778">
    <property type="entry name" value="VAST"/>
    <property type="match status" value="1"/>
</dbReference>
<feature type="region of interest" description="Disordered" evidence="5">
    <location>
        <begin position="404"/>
        <end position="428"/>
    </location>
</feature>
<dbReference type="SUPFAM" id="SSF103657">
    <property type="entry name" value="BAR/IMD domain-like"/>
    <property type="match status" value="1"/>
</dbReference>
<comment type="subcellular location">
    <subcellularLocation>
        <location evidence="1">Membrane</location>
    </subcellularLocation>
</comment>
<evidence type="ECO:0000256" key="4">
    <source>
        <dbReference type="ARBA" id="ARBA00023136"/>
    </source>
</evidence>
<proteinExistence type="predicted"/>
<dbReference type="SUPFAM" id="SSF50729">
    <property type="entry name" value="PH domain-like"/>
    <property type="match status" value="1"/>
</dbReference>
<dbReference type="PROSITE" id="PS50003">
    <property type="entry name" value="PH_DOMAIN"/>
    <property type="match status" value="1"/>
</dbReference>
<dbReference type="STRING" id="1081108.A0A162JWB0"/>
<reference evidence="8 9" key="1">
    <citation type="journal article" date="2016" name="Genome Biol. Evol.">
        <title>Divergent and convergent evolution of fungal pathogenicity.</title>
        <authorList>
            <person name="Shang Y."/>
            <person name="Xiao G."/>
            <person name="Zheng P."/>
            <person name="Cen K."/>
            <person name="Zhan S."/>
            <person name="Wang C."/>
        </authorList>
    </citation>
    <scope>NUCLEOTIDE SEQUENCE [LARGE SCALE GENOMIC DNA]</scope>
    <source>
        <strain evidence="8 9">RCEF 1005</strain>
    </source>
</reference>
<keyword evidence="3" id="KW-1133">Transmembrane helix</keyword>
<dbReference type="OrthoDB" id="10070851at2759"/>
<dbReference type="GO" id="GO:0016020">
    <property type="term" value="C:membrane"/>
    <property type="evidence" value="ECO:0007669"/>
    <property type="project" value="UniProtKB-SubCell"/>
</dbReference>
<dbReference type="CDD" id="cd13280">
    <property type="entry name" value="PH_SIP3"/>
    <property type="match status" value="1"/>
</dbReference>
<dbReference type="InterPro" id="IPR039463">
    <property type="entry name" value="Sip3/Lam1_BAR"/>
</dbReference>
<feature type="domain" description="VASt" evidence="7">
    <location>
        <begin position="896"/>
        <end position="1068"/>
    </location>
</feature>
<organism evidence="8 9">
    <name type="scientific">Akanthomyces lecanii RCEF 1005</name>
    <dbReference type="NCBI Taxonomy" id="1081108"/>
    <lineage>
        <taxon>Eukaryota</taxon>
        <taxon>Fungi</taxon>
        <taxon>Dikarya</taxon>
        <taxon>Ascomycota</taxon>
        <taxon>Pezizomycotina</taxon>
        <taxon>Sordariomycetes</taxon>
        <taxon>Hypocreomycetidae</taxon>
        <taxon>Hypocreales</taxon>
        <taxon>Cordycipitaceae</taxon>
        <taxon>Akanthomyces</taxon>
        <taxon>Cordyceps confragosa</taxon>
    </lineage>
</organism>
<dbReference type="SMART" id="SM00233">
    <property type="entry name" value="PH"/>
    <property type="match status" value="1"/>
</dbReference>
<evidence type="ECO:0000256" key="2">
    <source>
        <dbReference type="ARBA" id="ARBA00022692"/>
    </source>
</evidence>
<dbReference type="Gene3D" id="2.30.29.30">
    <property type="entry name" value="Pleckstrin-homology domain (PH domain)/Phosphotyrosine-binding domain (PTB)"/>
    <property type="match status" value="1"/>
</dbReference>
<keyword evidence="9" id="KW-1185">Reference proteome</keyword>
<feature type="compositionally biased region" description="Low complexity" evidence="5">
    <location>
        <begin position="404"/>
        <end position="415"/>
    </location>
</feature>
<dbReference type="CDD" id="cd07609">
    <property type="entry name" value="BAR_SIP3_fungi"/>
    <property type="match status" value="1"/>
</dbReference>
<dbReference type="InterPro" id="IPR001849">
    <property type="entry name" value="PH_domain"/>
</dbReference>
<comment type="caution">
    <text evidence="8">The sequence shown here is derived from an EMBL/GenBank/DDBJ whole genome shotgun (WGS) entry which is preliminary data.</text>
</comment>
<dbReference type="EMBL" id="AZHF01000006">
    <property type="protein sequence ID" value="OAA74592.1"/>
    <property type="molecule type" value="Genomic_DNA"/>
</dbReference>
<evidence type="ECO:0000313" key="8">
    <source>
        <dbReference type="EMBL" id="OAA74592.1"/>
    </source>
</evidence>
<sequence>MDPASLSQPSKRTIPVGLLEAALDSPTFRSTALHFAEQIEAIEKWLNNYVNSTSKLLHDFLALEDTINSYLAKTAAPVGDTLLDSDYTLLALKRVGEGSREWLTQMQGGMKRMESTVVEPIRAFMNGELRNFKDTRRGLETAQRTYDSTLARYVGQHKTKEPSALREDAFSVFESRKIYLQASIDFCQAVPQLRSAIDRLLVTVCSDIWKEIKGSRDATANAMRWSREMERVRGWSREMEAADAVFRRELQAAKKNIYDLAIENVKPSRELEDYNVSTIPFLRSRGPVNLQPKNDSTAVSAKQGWLFLRVLSNKPTRYTWIRRWHYCRDGVFGWLIPGTQGVLQGDEIGVLLCNARPAVGEERRFCFEIKTKDQSLVLQAENQKELTEWLEVFEVTKKEAFNTSRGRSTSSMSRSDPAFSINPPSAPEFSANSIDTHITASDDAAVGLERAGTTLMPPGDHNMARHSVDISPAGTVPRRSFTALGKELSKDLVTREDGETGREHAARIIQKLDLHRKSTFGTVNEGTTPSPALPASGSGIASLISASHNMLPGYPHPLLSPSVAKRGALLPKLDSQLGSLAPSTLEKPPVFTTLSRAAAIHAADKSSLGESRKKLPASIVANYWGTNIWAASDNHHQPVLPRREADDPIGVVLPEGMQTTLSTPSKEKTPSELFPTNYPTELRLQTAQFKLLFPDVQGDEKLVLVFRASWSFKAAKDSHQSSFAGDGRVYVTPDYIYFYSQRMGLITTFSVSLDIIAEVTARSGPDSDTITFRLGEDSGETLWEEINLKVYLDDLHLLHSRLNLIIDNIQAEEPANTENLIFALINLERAEERPSPSIDGWDDSSVYTPIDAGSSSRSLGRSPIEFTPRLRHSQSRQKLLPKIHLPSRPVEYEPENMTEMAAERHFEISAKACFHVLFGDKSFVFPKLYFEHRAQQIAQGPWVLVDQGRMRREFQFKVNYTDMLGREKSADVKDEQTIDLFSDHVTYVVTHTKTAWHLPHSTSFKLISKIVITHVAKSKCKLAIWVKIDWSRTPALSKNLVERQALRDIKSQADELAEIATDQVRKLGSRSRTNRAIHVYGQVGNQTQVVVFSPGSTDSTKKQAATPRTLTSMVFDTVRSFTESCITSVIMWTFGGMKRLYDIVTAHRVIIALLLLSGLLNVLFTSSGTSTWWQERSAARLMRRIGVMPHPIMSKAIYFSDLAEATGAGGPAAILANENSTCYDTFADLMKAADLDAPWEESGSSLAPASRSTARRIRRTRQRLGTYRHDLLVAMRVVNSIEREMMQSEWENWLANENTLCDELGHVLGMKEEQTEYRAAFDKSPQGQKVWEPIPDQQVEELKLWQKSHCSSCRTDYKSVMRDRLEEQKRQRAL</sequence>
<dbReference type="InterPro" id="IPR042067">
    <property type="entry name" value="Sip3_PH"/>
</dbReference>
<dbReference type="PANTHER" id="PTHR14248">
    <property type="entry name" value="CYCLIN Y, ISOFORM A"/>
    <property type="match status" value="1"/>
</dbReference>
<protein>
    <submittedName>
        <fullName evidence="8">Pleckstrin-domain containing protein</fullName>
    </submittedName>
</protein>
<evidence type="ECO:0000256" key="3">
    <source>
        <dbReference type="ARBA" id="ARBA00022989"/>
    </source>
</evidence>
<gene>
    <name evidence="8" type="ORF">LEL_08173</name>
</gene>
<evidence type="ECO:0000259" key="7">
    <source>
        <dbReference type="PROSITE" id="PS51778"/>
    </source>
</evidence>
<dbReference type="Pfam" id="PF00169">
    <property type="entry name" value="PH"/>
    <property type="match status" value="1"/>
</dbReference>